<dbReference type="GO" id="GO:0006351">
    <property type="term" value="P:DNA-templated transcription"/>
    <property type="evidence" value="ECO:0007669"/>
    <property type="project" value="InterPro"/>
</dbReference>
<dbReference type="Gene3D" id="4.10.240.10">
    <property type="entry name" value="Zn(2)-C6 fungal-type DNA-binding domain"/>
    <property type="match status" value="1"/>
</dbReference>
<keyword evidence="5" id="KW-0238">DNA-binding</keyword>
<dbReference type="PANTHER" id="PTHR47782:SF1">
    <property type="entry name" value="PYRIMIDINE PATHWAY REGULATORY PROTEIN 1"/>
    <property type="match status" value="1"/>
</dbReference>
<keyword evidence="10" id="KW-1185">Reference proteome</keyword>
<dbReference type="CDD" id="cd12148">
    <property type="entry name" value="fungal_TF_MHR"/>
    <property type="match status" value="1"/>
</dbReference>
<dbReference type="InterPro" id="IPR036864">
    <property type="entry name" value="Zn2-C6_fun-type_DNA-bd_sf"/>
</dbReference>
<name>A0A1E1L8K2_9HELO</name>
<evidence type="ECO:0000256" key="2">
    <source>
        <dbReference type="ARBA" id="ARBA00022723"/>
    </source>
</evidence>
<protein>
    <recommendedName>
        <fullName evidence="8">Xylanolytic transcriptional activator regulatory domain-containing protein</fullName>
    </recommendedName>
</protein>
<keyword evidence="6" id="KW-0804">Transcription</keyword>
<dbReference type="GO" id="GO:0008270">
    <property type="term" value="F:zinc ion binding"/>
    <property type="evidence" value="ECO:0007669"/>
    <property type="project" value="InterPro"/>
</dbReference>
<keyword evidence="7" id="KW-0539">Nucleus</keyword>
<dbReference type="OrthoDB" id="189997at2759"/>
<evidence type="ECO:0000313" key="10">
    <source>
        <dbReference type="Proteomes" id="UP000178912"/>
    </source>
</evidence>
<dbReference type="SMART" id="SM00906">
    <property type="entry name" value="Fungal_trans"/>
    <property type="match status" value="1"/>
</dbReference>
<accession>A0A1E1L8K2</accession>
<proteinExistence type="predicted"/>
<sequence length="504" mass="56463">MTRSSVKGSTLEVIVIAHKWTLESLAFADWTGNGRAANNETAVFDASQSYRISVVLPLFFSKGFWLKVIAKSKRYASLPVNYWVNAAKQNRGANRKCGSTSVSHGPASVGFLSSTVTTTTTTTLTLRPNLKLARCHYDEKIRCNGRNPVCSSCKRSGLACMSSAKHNDRSSKAGLNVPLERNFHDRDRQSVTEGGNSRDITEPSALEVGIETAQPERITHEIGLVSVTAGQDLRYVGPSSGYSFAKLLFANISRRNATRGQNGLIWLRIALQATSFALDRVYYLLLSRMLFNYLKTIGIMYSWYWQSPRLSLSRRLKLPLSAEGYCATAMGSFNKLRIEGSIEGLQCLLLLQVYEMNNPSMGLNLRYLNYQCLACVVDLELQRNVKARRNLSFLNQEMRTRILWVLYSLDRSLATIVGRPIGLRDEACELRLPVDIDDDGLLIPSPSSRPEHSPPTFLTNAIQLFKLSQLISEIKYITNSISHKSPVNTYPRIPDILKWQDDDS</sequence>
<dbReference type="GO" id="GO:0043565">
    <property type="term" value="F:sequence-specific DNA binding"/>
    <property type="evidence" value="ECO:0007669"/>
    <property type="project" value="TreeGrafter"/>
</dbReference>
<dbReference type="Proteomes" id="UP000178912">
    <property type="component" value="Unassembled WGS sequence"/>
</dbReference>
<evidence type="ECO:0000256" key="3">
    <source>
        <dbReference type="ARBA" id="ARBA00022833"/>
    </source>
</evidence>
<keyword evidence="3" id="KW-0862">Zinc</keyword>
<reference evidence="10" key="1">
    <citation type="submission" date="2016-03" db="EMBL/GenBank/DDBJ databases">
        <authorList>
            <person name="Guldener U."/>
        </authorList>
    </citation>
    <scope>NUCLEOTIDE SEQUENCE [LARGE SCALE GENOMIC DNA]</scope>
    <source>
        <strain evidence="10">04CH-RAC-A.6.1</strain>
    </source>
</reference>
<keyword evidence="2" id="KW-0479">Metal-binding</keyword>
<dbReference type="InterPro" id="IPR007219">
    <property type="entry name" value="XnlR_reg_dom"/>
</dbReference>
<keyword evidence="4" id="KW-0805">Transcription regulation</keyword>
<dbReference type="PANTHER" id="PTHR47782">
    <property type="entry name" value="ZN(II)2CYS6 TRANSCRIPTION FACTOR (EUROFUNG)-RELATED"/>
    <property type="match status" value="1"/>
</dbReference>
<dbReference type="AlphaFoldDB" id="A0A1E1L8K2"/>
<organism evidence="9 10">
    <name type="scientific">Rhynchosporium agropyri</name>
    <dbReference type="NCBI Taxonomy" id="914238"/>
    <lineage>
        <taxon>Eukaryota</taxon>
        <taxon>Fungi</taxon>
        <taxon>Dikarya</taxon>
        <taxon>Ascomycota</taxon>
        <taxon>Pezizomycotina</taxon>
        <taxon>Leotiomycetes</taxon>
        <taxon>Helotiales</taxon>
        <taxon>Ploettnerulaceae</taxon>
        <taxon>Rhynchosporium</taxon>
    </lineage>
</organism>
<dbReference type="Pfam" id="PF00172">
    <property type="entry name" value="Zn_clus"/>
    <property type="match status" value="1"/>
</dbReference>
<evidence type="ECO:0000256" key="7">
    <source>
        <dbReference type="ARBA" id="ARBA00023242"/>
    </source>
</evidence>
<evidence type="ECO:0000256" key="4">
    <source>
        <dbReference type="ARBA" id="ARBA00023015"/>
    </source>
</evidence>
<feature type="domain" description="Xylanolytic transcriptional activator regulatory" evidence="8">
    <location>
        <begin position="365"/>
        <end position="439"/>
    </location>
</feature>
<evidence type="ECO:0000256" key="1">
    <source>
        <dbReference type="ARBA" id="ARBA00004123"/>
    </source>
</evidence>
<evidence type="ECO:0000256" key="6">
    <source>
        <dbReference type="ARBA" id="ARBA00023163"/>
    </source>
</evidence>
<evidence type="ECO:0000313" key="9">
    <source>
        <dbReference type="EMBL" id="CZT06883.1"/>
    </source>
</evidence>
<evidence type="ECO:0000259" key="8">
    <source>
        <dbReference type="SMART" id="SM00906"/>
    </source>
</evidence>
<dbReference type="InterPro" id="IPR052202">
    <property type="entry name" value="Yeast_MetPath_Reg"/>
</dbReference>
<dbReference type="EMBL" id="FJUX01000090">
    <property type="protein sequence ID" value="CZT06883.1"/>
    <property type="molecule type" value="Genomic_DNA"/>
</dbReference>
<dbReference type="GO" id="GO:0005634">
    <property type="term" value="C:nucleus"/>
    <property type="evidence" value="ECO:0007669"/>
    <property type="project" value="UniProtKB-SubCell"/>
</dbReference>
<comment type="subcellular location">
    <subcellularLocation>
        <location evidence="1">Nucleus</location>
    </subcellularLocation>
</comment>
<gene>
    <name evidence="9" type="ORF">RAG0_12497</name>
</gene>
<dbReference type="CDD" id="cd00067">
    <property type="entry name" value="GAL4"/>
    <property type="match status" value="1"/>
</dbReference>
<dbReference type="GO" id="GO:0045944">
    <property type="term" value="P:positive regulation of transcription by RNA polymerase II"/>
    <property type="evidence" value="ECO:0007669"/>
    <property type="project" value="TreeGrafter"/>
</dbReference>
<dbReference type="InterPro" id="IPR001138">
    <property type="entry name" value="Zn2Cys6_DnaBD"/>
</dbReference>
<evidence type="ECO:0000256" key="5">
    <source>
        <dbReference type="ARBA" id="ARBA00023125"/>
    </source>
</evidence>
<dbReference type="GO" id="GO:0000981">
    <property type="term" value="F:DNA-binding transcription factor activity, RNA polymerase II-specific"/>
    <property type="evidence" value="ECO:0007669"/>
    <property type="project" value="InterPro"/>
</dbReference>
<dbReference type="Pfam" id="PF04082">
    <property type="entry name" value="Fungal_trans"/>
    <property type="match status" value="1"/>
</dbReference>